<name>A0A1C3H5N5_9GAMM</name>
<dbReference type="Proteomes" id="UP000190837">
    <property type="component" value="Unassembled WGS sequence"/>
</dbReference>
<dbReference type="InterPro" id="IPR029060">
    <property type="entry name" value="PIN-like_dom_sf"/>
</dbReference>
<protein>
    <submittedName>
        <fullName evidence="2">PilT protein domain protein</fullName>
    </submittedName>
</protein>
<organism evidence="2 3">
    <name type="scientific">Cardiobacterium hominis</name>
    <dbReference type="NCBI Taxonomy" id="2718"/>
    <lineage>
        <taxon>Bacteria</taxon>
        <taxon>Pseudomonadati</taxon>
        <taxon>Pseudomonadota</taxon>
        <taxon>Gammaproteobacteria</taxon>
        <taxon>Cardiobacteriales</taxon>
        <taxon>Cardiobacteriaceae</taxon>
        <taxon>Cardiobacterium</taxon>
    </lineage>
</organism>
<dbReference type="EMBL" id="FKLO01000064">
    <property type="protein sequence ID" value="SAM68099.1"/>
    <property type="molecule type" value="Genomic_DNA"/>
</dbReference>
<dbReference type="SUPFAM" id="SSF88723">
    <property type="entry name" value="PIN domain-like"/>
    <property type="match status" value="1"/>
</dbReference>
<evidence type="ECO:0000259" key="1">
    <source>
        <dbReference type="Pfam" id="PF01850"/>
    </source>
</evidence>
<proteinExistence type="predicted"/>
<sequence>MIEVLPFDEYTAEVYGNLRASLEANGYNLSPLDMQIAAHAISIHAILVTNDQAFRKVGIPVEDWT</sequence>
<gene>
    <name evidence="2" type="ORF">CHUV0807_1884</name>
</gene>
<evidence type="ECO:0000313" key="2">
    <source>
        <dbReference type="EMBL" id="SAM68099.1"/>
    </source>
</evidence>
<feature type="domain" description="PIN" evidence="1">
    <location>
        <begin position="2"/>
        <end position="58"/>
    </location>
</feature>
<evidence type="ECO:0000313" key="3">
    <source>
        <dbReference type="Proteomes" id="UP000190837"/>
    </source>
</evidence>
<reference evidence="3" key="1">
    <citation type="submission" date="2016-04" db="EMBL/GenBank/DDBJ databases">
        <authorList>
            <person name="Tagini F."/>
        </authorList>
    </citation>
    <scope>NUCLEOTIDE SEQUENCE [LARGE SCALE GENOMIC DNA]</scope>
    <source>
        <strain evidence="3">CHUV0807</strain>
    </source>
</reference>
<accession>A0A1C3H5N5</accession>
<dbReference type="Pfam" id="PF01850">
    <property type="entry name" value="PIN"/>
    <property type="match status" value="1"/>
</dbReference>
<dbReference type="InterPro" id="IPR002716">
    <property type="entry name" value="PIN_dom"/>
</dbReference>
<dbReference type="AlphaFoldDB" id="A0A1C3H5N5"/>
<dbReference type="Gene3D" id="3.40.50.1010">
    <property type="entry name" value="5'-nuclease"/>
    <property type="match status" value="1"/>
</dbReference>